<dbReference type="EMBL" id="VSSQ01063734">
    <property type="protein sequence ID" value="MPN16734.1"/>
    <property type="molecule type" value="Genomic_DNA"/>
</dbReference>
<evidence type="ECO:0000313" key="2">
    <source>
        <dbReference type="EMBL" id="MPN16734.1"/>
    </source>
</evidence>
<dbReference type="PANTHER" id="PTHR37299">
    <property type="entry name" value="TRANSCRIPTIONAL REGULATOR-RELATED"/>
    <property type="match status" value="1"/>
</dbReference>
<dbReference type="InterPro" id="IPR007492">
    <property type="entry name" value="LytTR_DNA-bd_dom"/>
</dbReference>
<dbReference type="Gene3D" id="2.40.50.1020">
    <property type="entry name" value="LytTr DNA-binding domain"/>
    <property type="match status" value="1"/>
</dbReference>
<organism evidence="2">
    <name type="scientific">bioreactor metagenome</name>
    <dbReference type="NCBI Taxonomy" id="1076179"/>
    <lineage>
        <taxon>unclassified sequences</taxon>
        <taxon>metagenomes</taxon>
        <taxon>ecological metagenomes</taxon>
    </lineage>
</organism>
<dbReference type="Pfam" id="PF04397">
    <property type="entry name" value="LytTR"/>
    <property type="match status" value="1"/>
</dbReference>
<reference evidence="2" key="1">
    <citation type="submission" date="2019-08" db="EMBL/GenBank/DDBJ databases">
        <authorList>
            <person name="Kucharzyk K."/>
            <person name="Murdoch R.W."/>
            <person name="Higgins S."/>
            <person name="Loffler F."/>
        </authorList>
    </citation>
    <scope>NUCLEOTIDE SEQUENCE</scope>
</reference>
<feature type="domain" description="HTH LytTR-type" evidence="1">
    <location>
        <begin position="1"/>
        <end position="88"/>
    </location>
</feature>
<gene>
    <name evidence="2" type="ORF">SDC9_164079</name>
</gene>
<evidence type="ECO:0000259" key="1">
    <source>
        <dbReference type="PROSITE" id="PS50930"/>
    </source>
</evidence>
<accession>A0A645FXW1</accession>
<dbReference type="PANTHER" id="PTHR37299:SF4">
    <property type="entry name" value="TRANSCRIPTIONAL REGULATOR"/>
    <property type="match status" value="1"/>
</dbReference>
<name>A0A645FXW1_9ZZZZ</name>
<proteinExistence type="predicted"/>
<sequence>MFFETEGEHIYAHTVNDAYRIKYRLYELEEILPKNFVRAAKSTIVNIMQVYSITRDLTASSLIQFINSHKQVYVSRYYYRELRQRLNERSTYEK</sequence>
<dbReference type="PROSITE" id="PS50930">
    <property type="entry name" value="HTH_LYTTR"/>
    <property type="match status" value="1"/>
</dbReference>
<dbReference type="GO" id="GO:0000156">
    <property type="term" value="F:phosphorelay response regulator activity"/>
    <property type="evidence" value="ECO:0007669"/>
    <property type="project" value="InterPro"/>
</dbReference>
<protein>
    <recommendedName>
        <fullName evidence="1">HTH LytTR-type domain-containing protein</fullName>
    </recommendedName>
</protein>
<dbReference type="SMART" id="SM00850">
    <property type="entry name" value="LytTR"/>
    <property type="match status" value="1"/>
</dbReference>
<dbReference type="GO" id="GO:0003677">
    <property type="term" value="F:DNA binding"/>
    <property type="evidence" value="ECO:0007669"/>
    <property type="project" value="InterPro"/>
</dbReference>
<dbReference type="InterPro" id="IPR046947">
    <property type="entry name" value="LytR-like"/>
</dbReference>
<dbReference type="AlphaFoldDB" id="A0A645FXW1"/>
<comment type="caution">
    <text evidence="2">The sequence shown here is derived from an EMBL/GenBank/DDBJ whole genome shotgun (WGS) entry which is preliminary data.</text>
</comment>